<comment type="similarity">
    <text evidence="1">Belongs to the enoyl-CoA hydratase/isomerase family.</text>
</comment>
<dbReference type="PANTHER" id="PTHR11941">
    <property type="entry name" value="ENOYL-COA HYDRATASE-RELATED"/>
    <property type="match status" value="1"/>
</dbReference>
<name>A0A0M2T1R4_9BACI</name>
<dbReference type="InterPro" id="IPR001753">
    <property type="entry name" value="Enoyl-CoA_hydra/iso"/>
</dbReference>
<dbReference type="SUPFAM" id="SSF52096">
    <property type="entry name" value="ClpP/crotonase"/>
    <property type="match status" value="1"/>
</dbReference>
<dbReference type="FunFam" id="3.90.226.10:FF:000009">
    <property type="entry name" value="Carnitinyl-CoA dehydratase"/>
    <property type="match status" value="1"/>
</dbReference>
<dbReference type="EMBL" id="LAYY01000001">
    <property type="protein sequence ID" value="KKK39906.1"/>
    <property type="molecule type" value="Genomic_DNA"/>
</dbReference>
<proteinExistence type="inferred from homology"/>
<dbReference type="Gene3D" id="1.10.12.10">
    <property type="entry name" value="Lyase 2-enoyl-coa Hydratase, Chain A, domain 2"/>
    <property type="match status" value="1"/>
</dbReference>
<dbReference type="CDD" id="cd06558">
    <property type="entry name" value="crotonase-like"/>
    <property type="match status" value="1"/>
</dbReference>
<gene>
    <name evidence="3" type="ORF">WQ57_01105</name>
</gene>
<comment type="caution">
    <text evidence="3">The sequence shown here is derived from an EMBL/GenBank/DDBJ whole genome shotgun (WGS) entry which is preliminary data.</text>
</comment>
<dbReference type="RefSeq" id="WP_046521847.1">
    <property type="nucleotide sequence ID" value="NZ_LAYY01000001.1"/>
</dbReference>
<evidence type="ECO:0000313" key="4">
    <source>
        <dbReference type="Proteomes" id="UP000034166"/>
    </source>
</evidence>
<organism evidence="3 4">
    <name type="scientific">Mesobacillus campisalis</name>
    <dbReference type="NCBI Taxonomy" id="1408103"/>
    <lineage>
        <taxon>Bacteria</taxon>
        <taxon>Bacillati</taxon>
        <taxon>Bacillota</taxon>
        <taxon>Bacilli</taxon>
        <taxon>Bacillales</taxon>
        <taxon>Bacillaceae</taxon>
        <taxon>Mesobacillus</taxon>
    </lineage>
</organism>
<reference evidence="3 4" key="1">
    <citation type="submission" date="2015-04" db="EMBL/GenBank/DDBJ databases">
        <title>Taxonomic description and genome sequence of Bacillus campisalis sp. nov., a novel member of the genus Bacillus isolated from solar saltern.</title>
        <authorList>
            <person name="Mathan Kumar R."/>
            <person name="Kaur G."/>
            <person name="Kumar A."/>
            <person name="Singh N.K."/>
            <person name="Kaur N."/>
            <person name="Kumar N."/>
            <person name="Mayilraj S."/>
        </authorList>
    </citation>
    <scope>NUCLEOTIDE SEQUENCE [LARGE SCALE GENOMIC DNA]</scope>
    <source>
        <strain evidence="3 4">SA2-6</strain>
    </source>
</reference>
<dbReference type="PANTHER" id="PTHR11941:SF54">
    <property type="entry name" value="ENOYL-COA HYDRATASE, MITOCHONDRIAL"/>
    <property type="match status" value="1"/>
</dbReference>
<dbReference type="AlphaFoldDB" id="A0A0M2T1R4"/>
<evidence type="ECO:0008006" key="5">
    <source>
        <dbReference type="Google" id="ProtNLM"/>
    </source>
</evidence>
<evidence type="ECO:0000256" key="1">
    <source>
        <dbReference type="ARBA" id="ARBA00005254"/>
    </source>
</evidence>
<dbReference type="GO" id="GO:0006635">
    <property type="term" value="P:fatty acid beta-oxidation"/>
    <property type="evidence" value="ECO:0007669"/>
    <property type="project" value="TreeGrafter"/>
</dbReference>
<dbReference type="Gene3D" id="3.90.226.10">
    <property type="entry name" value="2-enoyl-CoA Hydratase, Chain A, domain 1"/>
    <property type="match status" value="1"/>
</dbReference>
<dbReference type="FunFam" id="1.10.12.10:FF:000001">
    <property type="entry name" value="Probable enoyl-CoA hydratase, mitochondrial"/>
    <property type="match status" value="1"/>
</dbReference>
<dbReference type="PATRIC" id="fig|1408103.3.peg.241"/>
<dbReference type="GO" id="GO:0016836">
    <property type="term" value="F:hydro-lyase activity"/>
    <property type="evidence" value="ECO:0007669"/>
    <property type="project" value="UniProtKB-ARBA"/>
</dbReference>
<dbReference type="OrthoDB" id="9775794at2"/>
<dbReference type="InterPro" id="IPR029045">
    <property type="entry name" value="ClpP/crotonase-like_dom_sf"/>
</dbReference>
<keyword evidence="4" id="KW-1185">Reference proteome</keyword>
<dbReference type="Pfam" id="PF00378">
    <property type="entry name" value="ECH_1"/>
    <property type="match status" value="1"/>
</dbReference>
<evidence type="ECO:0000313" key="3">
    <source>
        <dbReference type="EMBL" id="KKK39906.1"/>
    </source>
</evidence>
<sequence length="258" mass="28273">MEDVLLCSIEGRIAVMGINRPPYNPLNPAVFEQMIAFLEDLYRNEEVQVLVIKGSGEKAFSAGADITQFVPRLGKKDISLTAGFHKAFELLSQLPIPVIAAMKGHVLGGGLELALACDFRICDENTRMGLPEINLGIFPGAGGTQRLPRLIGKSKAMEMIMFGTPIHAEEAVRYGLVNKVAAAGTVDNEAMYWANILAQKPKTALKNIKKSIQHGMNLPLAEGLRYEMELFAEMFVSVDAKEGVHAFLEKRPPNFSMN</sequence>
<accession>A0A0M2T1R4</accession>
<keyword evidence="2" id="KW-0456">Lyase</keyword>
<dbReference type="InterPro" id="IPR014748">
    <property type="entry name" value="Enoyl-CoA_hydra_C"/>
</dbReference>
<evidence type="ECO:0000256" key="2">
    <source>
        <dbReference type="ARBA" id="ARBA00023239"/>
    </source>
</evidence>
<dbReference type="Proteomes" id="UP000034166">
    <property type="component" value="Unassembled WGS sequence"/>
</dbReference>
<protein>
    <recommendedName>
        <fullName evidence="5">Enoyl-CoA hydratase</fullName>
    </recommendedName>
</protein>